<dbReference type="PANTHER" id="PTHR16026">
    <property type="entry name" value="CARTILAGE ACIDIC PROTEIN 1"/>
    <property type="match status" value="1"/>
</dbReference>
<feature type="non-terminal residue" evidence="4">
    <location>
        <position position="1"/>
    </location>
</feature>
<dbReference type="PANTHER" id="PTHR16026:SF0">
    <property type="entry name" value="CARTILAGE ACIDIC PROTEIN 1"/>
    <property type="match status" value="1"/>
</dbReference>
<protein>
    <recommendedName>
        <fullName evidence="3">ASPIC/UnbV domain-containing protein</fullName>
    </recommendedName>
</protein>
<name>A0A6J4LSD4_9BACT</name>
<reference evidence="4" key="1">
    <citation type="submission" date="2020-02" db="EMBL/GenBank/DDBJ databases">
        <authorList>
            <person name="Meier V. D."/>
        </authorList>
    </citation>
    <scope>NUCLEOTIDE SEQUENCE</scope>
    <source>
        <strain evidence="4">AVDCRST_MAG11</strain>
    </source>
</reference>
<dbReference type="SUPFAM" id="SSF69318">
    <property type="entry name" value="Integrin alpha N-terminal domain"/>
    <property type="match status" value="2"/>
</dbReference>
<feature type="domain" description="ASPIC/UnbV" evidence="3">
    <location>
        <begin position="92"/>
        <end position="159"/>
    </location>
</feature>
<gene>
    <name evidence="4" type="ORF">AVDCRST_MAG11-2956</name>
</gene>
<evidence type="ECO:0000313" key="4">
    <source>
        <dbReference type="EMBL" id="CAA9340828.1"/>
    </source>
</evidence>
<dbReference type="InterPro" id="IPR013517">
    <property type="entry name" value="FG-GAP"/>
</dbReference>
<dbReference type="InterPro" id="IPR027039">
    <property type="entry name" value="Crtac1"/>
</dbReference>
<accession>A0A6J4LSD4</accession>
<dbReference type="Pfam" id="PF13517">
    <property type="entry name" value="FG-GAP_3"/>
    <property type="match status" value="2"/>
</dbReference>
<dbReference type="Pfam" id="PF07593">
    <property type="entry name" value="UnbV_ASPIC"/>
    <property type="match status" value="1"/>
</dbReference>
<organism evidence="4">
    <name type="scientific">uncultured Gemmatimonadaceae bacterium</name>
    <dbReference type="NCBI Taxonomy" id="246130"/>
    <lineage>
        <taxon>Bacteria</taxon>
        <taxon>Pseudomonadati</taxon>
        <taxon>Gemmatimonadota</taxon>
        <taxon>Gemmatimonadia</taxon>
        <taxon>Gemmatimonadales</taxon>
        <taxon>Gemmatimonadaceae</taxon>
        <taxon>environmental samples</taxon>
    </lineage>
</organism>
<keyword evidence="1" id="KW-0732">Signal</keyword>
<proteinExistence type="predicted"/>
<dbReference type="EMBL" id="CADCTU010000649">
    <property type="protein sequence ID" value="CAA9340828.1"/>
    <property type="molecule type" value="Genomic_DNA"/>
</dbReference>
<dbReference type="InterPro" id="IPR011519">
    <property type="entry name" value="UnbV_ASPIC"/>
</dbReference>
<evidence type="ECO:0000256" key="1">
    <source>
        <dbReference type="ARBA" id="ARBA00022729"/>
    </source>
</evidence>
<feature type="region of interest" description="Disordered" evidence="2">
    <location>
        <begin position="685"/>
        <end position="706"/>
    </location>
</feature>
<dbReference type="Gene3D" id="2.130.10.130">
    <property type="entry name" value="Integrin alpha, N-terminal"/>
    <property type="match status" value="1"/>
</dbReference>
<dbReference type="AlphaFoldDB" id="A0A6J4LSD4"/>
<evidence type="ECO:0000256" key="2">
    <source>
        <dbReference type="SAM" id="MobiDB-lite"/>
    </source>
</evidence>
<evidence type="ECO:0000259" key="3">
    <source>
        <dbReference type="Pfam" id="PF07593"/>
    </source>
</evidence>
<sequence>LTRAMTSTPIASYAFRNVGGLRFESVAPAWGLGTPAFSSGAAYGDLDGDGAPELVVNHVDRVASVYRNNARALSRNHFVQLRTEGAGKNRFAVGARVTVHAGDLHATQEVAPTRGFQSSVDYTLSFGLGARGGVDSVSVAWPDGRSSVVRDVAVDRRHTVRQADAATPAGAGGDSAAAGRAILADVTARAGIEFVHRENDFVDFDRERLLPKLLSTEGPALAVADVNDDGRDDVFIGGAKGQPGQLLVQDAAGRFVAGNPGLFERSADAEDVGAIFFDANGDRRPDLYVVSGGSEYSDLAPALQDRLYLNDGGGRFHHAADALPPESASGSRVAAGDVDGDGDADLFVGARVVPWRYGADPRSALLRNDGRGRFTDVTAQLAPELERVGMVTDAVWRDVDGDRRVDLVVVGEWMPITLFRNGGGGRLARADVPGLAQSGGWWNRIVAGDFTGDGRVDFVVGNLGLNARLRATPAEPATMHVKDFDRNGSVEQIIAYHNDGASYPLALRDDLVKALPFLKARYPGYARYARQRVTDVFRPDELAGAAVKSVHTFETSLARNNGDGSFTLVPLPREAQVAPVHAILATDADGDGHTDLLLAGNFDGVKPELGRMSAGRGLLLRGDPSRCGSQDGGCAPFTPVHAAESGFRVPGQARDIQRVRGALGDLVVVGRNNDRPLVFAPGPGRAAAHVARRPGTRAARDSARTN</sequence>
<dbReference type="InterPro" id="IPR028994">
    <property type="entry name" value="Integrin_alpha_N"/>
</dbReference>